<sequence length="132" mass="15382">MNCYYAYNPLYTPNQCYGYNQLYEVEPKQIAKRINDADAKIEDLKDGFMRYYWTNTERIVPGEHVDFRLITPSNENVISAGYSSNPVTNLFPFQIASISEHNNEIRNVMAVMLANQSRDYLVVDLWVVTKKI</sequence>
<keyword evidence="2" id="KW-1185">Reference proteome</keyword>
<proteinExistence type="predicted"/>
<comment type="caution">
    <text evidence="1">The sequence shown here is derived from an EMBL/GenBank/DDBJ whole genome shotgun (WGS) entry which is preliminary data.</text>
</comment>
<reference evidence="1 2" key="1">
    <citation type="submission" date="2024-06" db="EMBL/GenBank/DDBJ databases">
        <title>Lysinibacillus zambalefons sp. nov., a Novel Firmicute Isolated from the Poon Bato Zambales Hyperalkaline Spring.</title>
        <authorList>
            <person name="Aja J.A."/>
            <person name="Lazaro J.E.H."/>
            <person name="Llorin L.D."/>
            <person name="Lim K.R."/>
            <person name="Teodosio J."/>
            <person name="Dalisay D.S."/>
        </authorList>
    </citation>
    <scope>NUCLEOTIDE SEQUENCE [LARGE SCALE GENOMIC DNA]</scope>
    <source>
        <strain evidence="1 2">M3</strain>
    </source>
</reference>
<organism evidence="1 2">
    <name type="scientific">Lysinibacillus zambalensis</name>
    <dbReference type="NCBI Taxonomy" id="3160866"/>
    <lineage>
        <taxon>Bacteria</taxon>
        <taxon>Bacillati</taxon>
        <taxon>Bacillota</taxon>
        <taxon>Bacilli</taxon>
        <taxon>Bacillales</taxon>
        <taxon>Bacillaceae</taxon>
        <taxon>Lysinibacillus</taxon>
    </lineage>
</organism>
<dbReference type="EMBL" id="JBEGDG010000002">
    <property type="protein sequence ID" value="MEQ6353927.1"/>
    <property type="molecule type" value="Genomic_DNA"/>
</dbReference>
<accession>A0ABV1MN43</accession>
<evidence type="ECO:0000313" key="1">
    <source>
        <dbReference type="EMBL" id="MEQ6353927.1"/>
    </source>
</evidence>
<dbReference type="RefSeq" id="WP_349658678.1">
    <property type="nucleotide sequence ID" value="NZ_JBEGDG010000002.1"/>
</dbReference>
<evidence type="ECO:0000313" key="2">
    <source>
        <dbReference type="Proteomes" id="UP001478862"/>
    </source>
</evidence>
<gene>
    <name evidence="1" type="ORF">ABNX05_04805</name>
</gene>
<name>A0ABV1MN43_9BACI</name>
<protein>
    <submittedName>
        <fullName evidence="1">Uncharacterized protein</fullName>
    </submittedName>
</protein>
<dbReference type="Proteomes" id="UP001478862">
    <property type="component" value="Unassembled WGS sequence"/>
</dbReference>